<evidence type="ECO:0000256" key="2">
    <source>
        <dbReference type="ARBA" id="ARBA00022741"/>
    </source>
</evidence>
<keyword evidence="1" id="KW-0436">Ligase</keyword>
<keyword evidence="5" id="KW-0030">Aminoacyl-tRNA synthetase</keyword>
<evidence type="ECO:0000256" key="5">
    <source>
        <dbReference type="ARBA" id="ARBA00023146"/>
    </source>
</evidence>
<evidence type="ECO:0000256" key="4">
    <source>
        <dbReference type="ARBA" id="ARBA00022917"/>
    </source>
</evidence>
<dbReference type="OrthoDB" id="439710at2759"/>
<evidence type="ECO:0000313" key="8">
    <source>
        <dbReference type="Proteomes" id="UP000270094"/>
    </source>
</evidence>
<evidence type="ECO:0000259" key="6">
    <source>
        <dbReference type="Pfam" id="PF00152"/>
    </source>
</evidence>
<accession>A0A3P7KUM7</accession>
<dbReference type="GO" id="GO:0004815">
    <property type="term" value="F:aspartate-tRNA ligase activity"/>
    <property type="evidence" value="ECO:0007669"/>
    <property type="project" value="TreeGrafter"/>
</dbReference>
<reference evidence="7 8" key="1">
    <citation type="submission" date="2018-11" db="EMBL/GenBank/DDBJ databases">
        <authorList>
            <consortium name="Pathogen Informatics"/>
        </authorList>
    </citation>
    <scope>NUCLEOTIDE SEQUENCE [LARGE SCALE GENOMIC DNA]</scope>
</reference>
<dbReference type="InterPro" id="IPR004364">
    <property type="entry name" value="Aa-tRNA-synt_II"/>
</dbReference>
<dbReference type="Gene3D" id="3.30.930.10">
    <property type="entry name" value="Bira Bifunctional Protein, Domain 2"/>
    <property type="match status" value="1"/>
</dbReference>
<organism evidence="7 8">
    <name type="scientific">Strongylus vulgaris</name>
    <name type="common">Blood worm</name>
    <dbReference type="NCBI Taxonomy" id="40348"/>
    <lineage>
        <taxon>Eukaryota</taxon>
        <taxon>Metazoa</taxon>
        <taxon>Ecdysozoa</taxon>
        <taxon>Nematoda</taxon>
        <taxon>Chromadorea</taxon>
        <taxon>Rhabditida</taxon>
        <taxon>Rhabditina</taxon>
        <taxon>Rhabditomorpha</taxon>
        <taxon>Strongyloidea</taxon>
        <taxon>Strongylidae</taxon>
        <taxon>Strongylus</taxon>
    </lineage>
</organism>
<evidence type="ECO:0000256" key="3">
    <source>
        <dbReference type="ARBA" id="ARBA00022840"/>
    </source>
</evidence>
<dbReference type="GO" id="GO:0005739">
    <property type="term" value="C:mitochondrion"/>
    <property type="evidence" value="ECO:0007669"/>
    <property type="project" value="TreeGrafter"/>
</dbReference>
<dbReference type="GO" id="GO:0006422">
    <property type="term" value="P:aspartyl-tRNA aminoacylation"/>
    <property type="evidence" value="ECO:0007669"/>
    <property type="project" value="TreeGrafter"/>
</dbReference>
<dbReference type="InterPro" id="IPR045864">
    <property type="entry name" value="aa-tRNA-synth_II/BPL/LPL"/>
</dbReference>
<gene>
    <name evidence="7" type="ORF">SVUK_LOCUS5890</name>
</gene>
<evidence type="ECO:0000256" key="1">
    <source>
        <dbReference type="ARBA" id="ARBA00022598"/>
    </source>
</evidence>
<proteinExistence type="predicted"/>
<dbReference type="PANTHER" id="PTHR22594:SF5">
    <property type="entry name" value="ASPARTATE--TRNA LIGASE, MITOCHONDRIAL"/>
    <property type="match status" value="1"/>
</dbReference>
<dbReference type="Proteomes" id="UP000270094">
    <property type="component" value="Unassembled WGS sequence"/>
</dbReference>
<protein>
    <recommendedName>
        <fullName evidence="6">Aminoacyl-tRNA synthetase class II (D/K/N) domain-containing protein</fullName>
    </recommendedName>
</protein>
<dbReference type="EMBL" id="UYYB01018019">
    <property type="protein sequence ID" value="VDM70892.1"/>
    <property type="molecule type" value="Genomic_DNA"/>
</dbReference>
<dbReference type="AlphaFoldDB" id="A0A3P7KUM7"/>
<keyword evidence="3" id="KW-0067">ATP-binding</keyword>
<evidence type="ECO:0000313" key="7">
    <source>
        <dbReference type="EMBL" id="VDM70892.1"/>
    </source>
</evidence>
<dbReference type="PANTHER" id="PTHR22594">
    <property type="entry name" value="ASPARTYL/LYSYL-TRNA SYNTHETASE"/>
    <property type="match status" value="1"/>
</dbReference>
<keyword evidence="4" id="KW-0648">Protein biosynthesis</keyword>
<keyword evidence="8" id="KW-1185">Reference proteome</keyword>
<feature type="non-terminal residue" evidence="7">
    <location>
        <position position="308"/>
    </location>
</feature>
<dbReference type="Pfam" id="PF00152">
    <property type="entry name" value="tRNA-synt_2"/>
    <property type="match status" value="1"/>
</dbReference>
<dbReference type="SUPFAM" id="SSF55681">
    <property type="entry name" value="Class II aaRS and biotin synthetases"/>
    <property type="match status" value="1"/>
</dbReference>
<feature type="domain" description="Aminoacyl-tRNA synthetase class II (D/K/N)" evidence="6">
    <location>
        <begin position="3"/>
        <end position="238"/>
    </location>
</feature>
<name>A0A3P7KUM7_STRVU</name>
<keyword evidence="2" id="KW-0547">Nucleotide-binding</keyword>
<sequence>MRLYGSDKPDMRIPWKIEDCTEQLGWVKFYSSVLNLLNVANSYLRKSTSSKDWTARFIVCKGQAEYMKRSVKKEFQRILNMNKLSRPFAILDKNREVWFKNLSAAEMSKFCTVEDGDCVAFSWGDEEGVQWTLGQLRNLIAEVGGLRQQKKICAHWIVDFPLFTVEEGKLSSTHHPFTAPIGEHREWLNNPAKIHEITGQHYDLVMNGVELGGGSIRIHNPGEQAHVLKILGEETEEMGTLSAFKNISIKRVSDETRIGEIPFFTFSFGKGSKTETDEISSDPWTRFVIRLKKAILFLSVRRVAGSSG</sequence>
<dbReference type="GO" id="GO:0005524">
    <property type="term" value="F:ATP binding"/>
    <property type="evidence" value="ECO:0007669"/>
    <property type="project" value="UniProtKB-KW"/>
</dbReference>